<feature type="region of interest" description="Disordered" evidence="1">
    <location>
        <begin position="1"/>
        <end position="44"/>
    </location>
</feature>
<comment type="caution">
    <text evidence="2">The sequence shown here is derived from an EMBL/GenBank/DDBJ whole genome shotgun (WGS) entry which is preliminary data.</text>
</comment>
<keyword evidence="3" id="KW-1185">Reference proteome</keyword>
<dbReference type="EMBL" id="VSRR010000746">
    <property type="protein sequence ID" value="MPC19171.1"/>
    <property type="molecule type" value="Genomic_DNA"/>
</dbReference>
<protein>
    <submittedName>
        <fullName evidence="2">Uncharacterized protein</fullName>
    </submittedName>
</protein>
<gene>
    <name evidence="2" type="ORF">E2C01_012079</name>
</gene>
<proteinExistence type="predicted"/>
<name>A0A5B7DCR9_PORTR</name>
<evidence type="ECO:0000313" key="2">
    <source>
        <dbReference type="EMBL" id="MPC19171.1"/>
    </source>
</evidence>
<dbReference type="Proteomes" id="UP000324222">
    <property type="component" value="Unassembled WGS sequence"/>
</dbReference>
<evidence type="ECO:0000256" key="1">
    <source>
        <dbReference type="SAM" id="MobiDB-lite"/>
    </source>
</evidence>
<organism evidence="2 3">
    <name type="scientific">Portunus trituberculatus</name>
    <name type="common">Swimming crab</name>
    <name type="synonym">Neptunus trituberculatus</name>
    <dbReference type="NCBI Taxonomy" id="210409"/>
    <lineage>
        <taxon>Eukaryota</taxon>
        <taxon>Metazoa</taxon>
        <taxon>Ecdysozoa</taxon>
        <taxon>Arthropoda</taxon>
        <taxon>Crustacea</taxon>
        <taxon>Multicrustacea</taxon>
        <taxon>Malacostraca</taxon>
        <taxon>Eumalacostraca</taxon>
        <taxon>Eucarida</taxon>
        <taxon>Decapoda</taxon>
        <taxon>Pleocyemata</taxon>
        <taxon>Brachyura</taxon>
        <taxon>Eubrachyura</taxon>
        <taxon>Portunoidea</taxon>
        <taxon>Portunidae</taxon>
        <taxon>Portuninae</taxon>
        <taxon>Portunus</taxon>
    </lineage>
</organism>
<reference evidence="2 3" key="1">
    <citation type="submission" date="2019-05" db="EMBL/GenBank/DDBJ databases">
        <title>Another draft genome of Portunus trituberculatus and its Hox gene families provides insights of decapod evolution.</title>
        <authorList>
            <person name="Jeong J.-H."/>
            <person name="Song I."/>
            <person name="Kim S."/>
            <person name="Choi T."/>
            <person name="Kim D."/>
            <person name="Ryu S."/>
            <person name="Kim W."/>
        </authorList>
    </citation>
    <scope>NUCLEOTIDE SEQUENCE [LARGE SCALE GENOMIC DNA]</scope>
    <source>
        <tissue evidence="2">Muscle</tissue>
    </source>
</reference>
<accession>A0A5B7DCR9</accession>
<dbReference type="AlphaFoldDB" id="A0A5B7DCR9"/>
<sequence length="154" mass="16046">MGVRACGRDGQSGPEFPEAVGGAGRGEVERRGKRSRGGGMLQRWSTETRPPLVLTCYNGQVTRSGYMCANPKRLPVTGVGRAVGGGSAAAPTAATSPSQECAASGAEFVSHSEKWSCVVIKNYDGITSSIKAMHSSSTALAYRGDVRGSRVPIR</sequence>
<evidence type="ECO:0000313" key="3">
    <source>
        <dbReference type="Proteomes" id="UP000324222"/>
    </source>
</evidence>